<gene>
    <name evidence="2" type="ORF">MNBD_ACTINO02-1109</name>
</gene>
<evidence type="ECO:0000256" key="1">
    <source>
        <dbReference type="SAM" id="Phobius"/>
    </source>
</evidence>
<feature type="transmembrane region" description="Helical" evidence="1">
    <location>
        <begin position="140"/>
        <end position="160"/>
    </location>
</feature>
<proteinExistence type="predicted"/>
<name>A0A3B0SJQ1_9ZZZZ</name>
<feature type="transmembrane region" description="Helical" evidence="1">
    <location>
        <begin position="196"/>
        <end position="218"/>
    </location>
</feature>
<dbReference type="AlphaFoldDB" id="A0A3B0SJQ1"/>
<feature type="non-terminal residue" evidence="2">
    <location>
        <position position="307"/>
    </location>
</feature>
<keyword evidence="1" id="KW-0472">Membrane</keyword>
<accession>A0A3B0SJQ1</accession>
<protein>
    <submittedName>
        <fullName evidence="2">Uncharacterized protein</fullName>
    </submittedName>
</protein>
<feature type="transmembrane region" description="Helical" evidence="1">
    <location>
        <begin position="83"/>
        <end position="99"/>
    </location>
</feature>
<evidence type="ECO:0000313" key="2">
    <source>
        <dbReference type="EMBL" id="VAV96563.1"/>
    </source>
</evidence>
<feature type="transmembrane region" description="Helical" evidence="1">
    <location>
        <begin position="230"/>
        <end position="251"/>
    </location>
</feature>
<keyword evidence="1" id="KW-1133">Transmembrane helix</keyword>
<keyword evidence="1" id="KW-0812">Transmembrane</keyword>
<sequence>MCNAQVTSVHPVVTEKADSVREVVLDLERARRKTRRTVIDFWEAIYQAYVAGFVMVIVVAAIASVLPQSEISAAGVADVVRRGPAALGLFVALAGYLGIRSGNHGGPLVFEAATVQYVLQAPVDRAFVARRAAQKQLRTAVMWGSAGGAGLGLAVSGSLPGNTIEFVFGFAAVGALGGVLMFGAALVASGRPVSPAVATSIGILLVGWSALDLALASVTSPFTLVGRLGMWPLSGTSFSIVGAVLIIAVVGEGIRRAGNFSLEASLQRAGLISQIRFALTMNDLRTVVLLRRRLANHSYRTKPWLPI</sequence>
<feature type="transmembrane region" description="Helical" evidence="1">
    <location>
        <begin position="41"/>
        <end position="63"/>
    </location>
</feature>
<organism evidence="2">
    <name type="scientific">hydrothermal vent metagenome</name>
    <dbReference type="NCBI Taxonomy" id="652676"/>
    <lineage>
        <taxon>unclassified sequences</taxon>
        <taxon>metagenomes</taxon>
        <taxon>ecological metagenomes</taxon>
    </lineage>
</organism>
<dbReference type="EMBL" id="UOEK01000102">
    <property type="protein sequence ID" value="VAV96563.1"/>
    <property type="molecule type" value="Genomic_DNA"/>
</dbReference>
<reference evidence="2" key="1">
    <citation type="submission" date="2018-06" db="EMBL/GenBank/DDBJ databases">
        <authorList>
            <person name="Zhirakovskaya E."/>
        </authorList>
    </citation>
    <scope>NUCLEOTIDE SEQUENCE</scope>
</reference>
<feature type="transmembrane region" description="Helical" evidence="1">
    <location>
        <begin position="166"/>
        <end position="189"/>
    </location>
</feature>